<accession>A0A0N4TG52</accession>
<keyword evidence="2" id="KW-1185">Reference proteome</keyword>
<dbReference type="AlphaFoldDB" id="A0A0N4TG52"/>
<dbReference type="EMBL" id="UZAD01007673">
    <property type="protein sequence ID" value="VDN88340.1"/>
    <property type="molecule type" value="Genomic_DNA"/>
</dbReference>
<reference evidence="1 2" key="2">
    <citation type="submission" date="2018-11" db="EMBL/GenBank/DDBJ databases">
        <authorList>
            <consortium name="Pathogen Informatics"/>
        </authorList>
    </citation>
    <scope>NUCLEOTIDE SEQUENCE [LARGE SCALE GENOMIC DNA]</scope>
</reference>
<evidence type="ECO:0000313" key="2">
    <source>
        <dbReference type="Proteomes" id="UP000278627"/>
    </source>
</evidence>
<name>A0A0N4TG52_BRUPA</name>
<reference evidence="3" key="1">
    <citation type="submission" date="2017-02" db="UniProtKB">
        <authorList>
            <consortium name="WormBaseParasite"/>
        </authorList>
    </citation>
    <scope>IDENTIFICATION</scope>
</reference>
<dbReference type="WBParaSite" id="BPAG_0000719001-mRNA-1">
    <property type="protein sequence ID" value="BPAG_0000719001-mRNA-1"/>
    <property type="gene ID" value="BPAG_0000719001"/>
</dbReference>
<protein>
    <submittedName>
        <fullName evidence="3">Secreted protein</fullName>
    </submittedName>
</protein>
<gene>
    <name evidence="1" type="ORF">BPAG_LOCUS7154</name>
</gene>
<evidence type="ECO:0000313" key="1">
    <source>
        <dbReference type="EMBL" id="VDN88340.1"/>
    </source>
</evidence>
<dbReference type="Proteomes" id="UP000278627">
    <property type="component" value="Unassembled WGS sequence"/>
</dbReference>
<sequence>MMRVGQKLAVKMFGSLLFGEAQSFHRFIDLLASVQRSKVITNLTQDESKERKDDDDRIFSPQLDTFVLLFNVH</sequence>
<organism evidence="3">
    <name type="scientific">Brugia pahangi</name>
    <name type="common">Filarial nematode worm</name>
    <dbReference type="NCBI Taxonomy" id="6280"/>
    <lineage>
        <taxon>Eukaryota</taxon>
        <taxon>Metazoa</taxon>
        <taxon>Ecdysozoa</taxon>
        <taxon>Nematoda</taxon>
        <taxon>Chromadorea</taxon>
        <taxon>Rhabditida</taxon>
        <taxon>Spirurina</taxon>
        <taxon>Spiruromorpha</taxon>
        <taxon>Filarioidea</taxon>
        <taxon>Onchocercidae</taxon>
        <taxon>Brugia</taxon>
    </lineage>
</organism>
<evidence type="ECO:0000313" key="3">
    <source>
        <dbReference type="WBParaSite" id="BPAG_0000719001-mRNA-1"/>
    </source>
</evidence>
<proteinExistence type="predicted"/>